<proteinExistence type="predicted"/>
<evidence type="ECO:0000313" key="3">
    <source>
        <dbReference type="Proteomes" id="UP001180489"/>
    </source>
</evidence>
<evidence type="ECO:0000313" key="2">
    <source>
        <dbReference type="EMBL" id="MDT0476215.1"/>
    </source>
</evidence>
<protein>
    <recommendedName>
        <fullName evidence="4">Helix-turn-helix domain-containing protein</fullName>
    </recommendedName>
</protein>
<feature type="region of interest" description="Disordered" evidence="1">
    <location>
        <begin position="581"/>
        <end position="611"/>
    </location>
</feature>
<sequence>MSAAVAPAALPAAPHPQPHTAAAGARPRDGRGTTIRVPLRLVVGAQYPDGALSVYVKVAALALRPEGCTAKVAVLADYLGMSKSAAERGLKALRAPDPVDGITEVPTIRRTLPGGRGQSAHRTVRPLAPGERWVSIPVPAAESLSPRQLRVYALLTYATARGIPVTAAELGEMLHHHTGKRAGETLGERQARRLVDEVDATGWLTVRRREGAQGRHAYEPQTRPLHAVPAPPAPAVSATAGALEAPRSGQLPLWESEAPDVYDGSGADDLDGSLASREDHLTDRPETTHPVGVSRRRRGDRKSPASSDRTTDGQVPDTFRPGISRAARGTRPTSATGPTPYAGPELRWTKRIHESLAPVRHLLDGVSRFMLRRIAREIGRQLDTADHTLLTPTRMASRIAARYRDARQLEDVGAWLLTVAVRPGGCGLPLCEDGRTWPTGESCEICAQKRQITREEWRRARDWDERLAAARAGTGAAKASYRERAAATDDEVLAVAAEQGPAAALHRYGVLRAGELLRTAYGALPELPAPAAAPASPVVPAIEEAPARGDYLPPAVRSAVGRPDLAGALAIACPEPGCPAGEGQACTTGRGRRRGPHTARTTAAQPRESEA</sequence>
<reference evidence="2" key="1">
    <citation type="submission" date="2024-05" db="EMBL/GenBank/DDBJ databases">
        <title>30 novel species of actinomycetes from the DSMZ collection.</title>
        <authorList>
            <person name="Nouioui I."/>
        </authorList>
    </citation>
    <scope>NUCLEOTIDE SEQUENCE</scope>
    <source>
        <strain evidence="2">DSM 41014</strain>
    </source>
</reference>
<feature type="compositionally biased region" description="Basic and acidic residues" evidence="1">
    <location>
        <begin position="276"/>
        <end position="287"/>
    </location>
</feature>
<dbReference type="Proteomes" id="UP001180489">
    <property type="component" value="Unassembled WGS sequence"/>
</dbReference>
<name>A0ABU2UT28_9ACTN</name>
<evidence type="ECO:0008006" key="4">
    <source>
        <dbReference type="Google" id="ProtNLM"/>
    </source>
</evidence>
<feature type="region of interest" description="Disordered" evidence="1">
    <location>
        <begin position="1"/>
        <end position="31"/>
    </location>
</feature>
<comment type="caution">
    <text evidence="2">The sequence shown here is derived from an EMBL/GenBank/DDBJ whole genome shotgun (WGS) entry which is preliminary data.</text>
</comment>
<keyword evidence="3" id="KW-1185">Reference proteome</keyword>
<feature type="compositionally biased region" description="Low complexity" evidence="1">
    <location>
        <begin position="1"/>
        <end position="25"/>
    </location>
</feature>
<feature type="region of interest" description="Disordered" evidence="1">
    <location>
        <begin position="210"/>
        <end position="345"/>
    </location>
</feature>
<dbReference type="RefSeq" id="WP_311636930.1">
    <property type="nucleotide sequence ID" value="NZ_JAVRFF010000039.1"/>
</dbReference>
<accession>A0ABU2UT28</accession>
<organism evidence="2 3">
    <name type="scientific">Streptomyces hintoniae</name>
    <dbReference type="NCBI Taxonomy" id="3075521"/>
    <lineage>
        <taxon>Bacteria</taxon>
        <taxon>Bacillati</taxon>
        <taxon>Actinomycetota</taxon>
        <taxon>Actinomycetes</taxon>
        <taxon>Kitasatosporales</taxon>
        <taxon>Streptomycetaceae</taxon>
        <taxon>Streptomyces</taxon>
    </lineage>
</organism>
<evidence type="ECO:0000256" key="1">
    <source>
        <dbReference type="SAM" id="MobiDB-lite"/>
    </source>
</evidence>
<dbReference type="EMBL" id="JAVRFF010000039">
    <property type="protein sequence ID" value="MDT0476215.1"/>
    <property type="molecule type" value="Genomic_DNA"/>
</dbReference>
<gene>
    <name evidence="2" type="ORF">RM863_29230</name>
</gene>